<dbReference type="AlphaFoldDB" id="A0A7C8VDJ8"/>
<evidence type="ECO:0000313" key="4">
    <source>
        <dbReference type="Proteomes" id="UP000474640"/>
    </source>
</evidence>
<accession>A0A7C8VDJ8</accession>
<evidence type="ECO:0000313" key="3">
    <source>
        <dbReference type="EMBL" id="KAF3277662.1"/>
    </source>
</evidence>
<protein>
    <submittedName>
        <fullName evidence="3">Uncharacterized protein</fullName>
    </submittedName>
</protein>
<sequence length="820" mass="90922">MKFTTVFLPLLSLASGLTATPIAAEEYSNLEARQVQVKEQTFTITNFFNYGRPHSALAHMGFDWKSTAGGKASCNATQTRNIATTPLYTRCSAPGVGFGFDRVGGGYVLTIVHRYNKNKNIDTASLYIPDEHVKRSNNTANPNGNFDYIDYPGNFTLRANPFVIDAVHGPKPNVSIWNRIVNDKWCDRRVQHLSQASNPPATNQPNTTPTQPRNEASSGSQTATNASSASTAPVTANPPSSTAVARPSARSRAQASIDLQRSLRKAQNDVLNTIGLQLHKGSGRREKSRAERTALQEKEDDMGLLLGGIDLACMYFFTWPLIGIRNELQTFQGLEDIPYTDLLKLIIENRSIFDCFAGVSAHIIYQLVNVFREYLQSLLFKWLKRQPVFRDPRTRKPNRRLLNILYKGMTLSAFFLIYPIYRHSVLQSLHLIPATPILPPIADFHPFRAFIGLSFTSIIRTLLSPSTYLDSPYLWSLLQQKAVFRLHILFLNIFNKSLPRTDKFEKAELSAGFVVGEAEYDEFLSLSDDDGEVGESGGDDDLLAAMNEPMVNGVVFDDNNRDTVRGNGIMGGGGEWVPFPVDETAGVGVDAAPGPSRGNTGGRRRGSSSAVETQTFTATITPDTPVLERHPDNGSNSGIPGDEISLLNPGSINHDDNDNADARSGISEIEVQVTTAQRRHDRGHDDHYHNHHDRGHRHGRSGRDRSRRERDQRRYRNTHLSTHPVEVLSSHMADTVAMALTLGLESMVMRANALTLFRTAPGGEVVLPRSNMLVLAANAGRNWVSVSTALVMEWGLAWGLFEIAYFVSRWVGVAWYGYRP</sequence>
<feature type="region of interest" description="Disordered" evidence="1">
    <location>
        <begin position="674"/>
        <end position="722"/>
    </location>
</feature>
<feature type="chain" id="PRO_5029004312" evidence="2">
    <location>
        <begin position="20"/>
        <end position="820"/>
    </location>
</feature>
<organism evidence="3 4">
    <name type="scientific">Orbilia oligospora</name>
    <name type="common">Nematode-trapping fungus</name>
    <name type="synonym">Arthrobotrys oligospora</name>
    <dbReference type="NCBI Taxonomy" id="2813651"/>
    <lineage>
        <taxon>Eukaryota</taxon>
        <taxon>Fungi</taxon>
        <taxon>Dikarya</taxon>
        <taxon>Ascomycota</taxon>
        <taxon>Pezizomycotina</taxon>
        <taxon>Orbiliomycetes</taxon>
        <taxon>Orbiliales</taxon>
        <taxon>Orbiliaceae</taxon>
        <taxon>Orbilia</taxon>
    </lineage>
</organism>
<feature type="region of interest" description="Disordered" evidence="1">
    <location>
        <begin position="194"/>
        <end position="259"/>
    </location>
</feature>
<keyword evidence="2" id="KW-0732">Signal</keyword>
<feature type="signal peptide" evidence="2">
    <location>
        <begin position="1"/>
        <end position="19"/>
    </location>
</feature>
<evidence type="ECO:0000256" key="2">
    <source>
        <dbReference type="SAM" id="SignalP"/>
    </source>
</evidence>
<feature type="compositionally biased region" description="Polar residues" evidence="1">
    <location>
        <begin position="610"/>
        <end position="622"/>
    </location>
</feature>
<proteinExistence type="predicted"/>
<name>A0A7C8VDJ8_ORBOL</name>
<comment type="caution">
    <text evidence="3">The sequence shown here is derived from an EMBL/GenBank/DDBJ whole genome shotgun (WGS) entry which is preliminary data.</text>
</comment>
<feature type="compositionally biased region" description="Basic and acidic residues" evidence="1">
    <location>
        <begin position="701"/>
        <end position="714"/>
    </location>
</feature>
<reference evidence="3 4" key="1">
    <citation type="submission" date="2020-01" db="EMBL/GenBank/DDBJ databases">
        <authorList>
            <person name="Palmer J.M."/>
        </authorList>
    </citation>
    <scope>NUCLEOTIDE SEQUENCE [LARGE SCALE GENOMIC DNA]</scope>
    <source>
        <strain evidence="3 4">TWF970</strain>
    </source>
</reference>
<dbReference type="Proteomes" id="UP000474640">
    <property type="component" value="Unassembled WGS sequence"/>
</dbReference>
<dbReference type="OrthoDB" id="5383784at2759"/>
<dbReference type="EMBL" id="JAABOJ010000027">
    <property type="protein sequence ID" value="KAF3277662.1"/>
    <property type="molecule type" value="Genomic_DNA"/>
</dbReference>
<feature type="compositionally biased region" description="Basic residues" evidence="1">
    <location>
        <begin position="689"/>
        <end position="700"/>
    </location>
</feature>
<feature type="region of interest" description="Disordered" evidence="1">
    <location>
        <begin position="590"/>
        <end position="662"/>
    </location>
</feature>
<evidence type="ECO:0000256" key="1">
    <source>
        <dbReference type="SAM" id="MobiDB-lite"/>
    </source>
</evidence>
<gene>
    <name evidence="3" type="ORF">TWF970_004919</name>
</gene>
<feature type="compositionally biased region" description="Low complexity" evidence="1">
    <location>
        <begin position="198"/>
        <end position="256"/>
    </location>
</feature>